<accession>A0ABQ9KBW4</accession>
<keyword evidence="1" id="KW-0812">Transmembrane</keyword>
<name>A0ABQ9KBW4_HEVBR</name>
<dbReference type="InterPro" id="IPR052343">
    <property type="entry name" value="Retrotransposon-Effector_Assoc"/>
</dbReference>
<dbReference type="EMBL" id="JARPOI010000045">
    <property type="protein sequence ID" value="KAJ9130670.1"/>
    <property type="molecule type" value="Genomic_DNA"/>
</dbReference>
<sequence length="399" mass="45481">GWQVIKWLFFALSLFTSQLYFMDHFSIVVWNIHGIGSRCSLRLLKDYKCKFKPLILVLVEPKISGNIADDISYDLGFDCWVRMESVGFSGGIWLFWMNLVGNLLLFPNASLSHLERIVSDHCPLLLDVGVSSPRYSSSPFQFRAAWLSHLSFLKRMHRLLARLKGIQCVMNSKKHAGLRALELKLKKDLDLVLDQEEIVWFQKSRERWIIYGDRNTAFFHASAVLKGSKKRISRLKDSFYIWLWNFIKIYIQLIVVTGLSSLPLRIPVISSSNLEIIYSPLTVEEDKTALWDMDSYKAPGPDVFPVAFFQKSWTIVGVDLVNMALSFLNGGALVVGACDILITLLPKVEVSESISQFRQISLCNVSFKVITKALANRIKQVLPSLTKSICFGYQNNGIR</sequence>
<evidence type="ECO:0000313" key="3">
    <source>
        <dbReference type="Proteomes" id="UP001174677"/>
    </source>
</evidence>
<dbReference type="InterPro" id="IPR036691">
    <property type="entry name" value="Endo/exonu/phosph_ase_sf"/>
</dbReference>
<keyword evidence="1" id="KW-0472">Membrane</keyword>
<feature type="non-terminal residue" evidence="2">
    <location>
        <position position="1"/>
    </location>
</feature>
<feature type="transmembrane region" description="Helical" evidence="1">
    <location>
        <begin position="239"/>
        <end position="262"/>
    </location>
</feature>
<keyword evidence="3" id="KW-1185">Reference proteome</keyword>
<gene>
    <name evidence="2" type="ORF">P3X46_034239</name>
</gene>
<feature type="transmembrane region" description="Helical" evidence="1">
    <location>
        <begin position="7"/>
        <end position="32"/>
    </location>
</feature>
<evidence type="ECO:0000313" key="2">
    <source>
        <dbReference type="EMBL" id="KAJ9130670.1"/>
    </source>
</evidence>
<keyword evidence="1" id="KW-1133">Transmembrane helix</keyword>
<evidence type="ECO:0008006" key="4">
    <source>
        <dbReference type="Google" id="ProtNLM"/>
    </source>
</evidence>
<protein>
    <recommendedName>
        <fullName evidence="4">Reverse transcriptase zinc-binding domain-containing protein</fullName>
    </recommendedName>
</protein>
<proteinExistence type="predicted"/>
<dbReference type="Proteomes" id="UP001174677">
    <property type="component" value="Unassembled WGS sequence"/>
</dbReference>
<dbReference type="PANTHER" id="PTHR46890:SF48">
    <property type="entry name" value="RNA-DIRECTED DNA POLYMERASE"/>
    <property type="match status" value="1"/>
</dbReference>
<dbReference type="PANTHER" id="PTHR46890">
    <property type="entry name" value="NON-LTR RETROLELEMENT REVERSE TRANSCRIPTASE-LIKE PROTEIN-RELATED"/>
    <property type="match status" value="1"/>
</dbReference>
<dbReference type="SUPFAM" id="SSF56219">
    <property type="entry name" value="DNase I-like"/>
    <property type="match status" value="1"/>
</dbReference>
<organism evidence="2 3">
    <name type="scientific">Hevea brasiliensis</name>
    <name type="common">Para rubber tree</name>
    <name type="synonym">Siphonia brasiliensis</name>
    <dbReference type="NCBI Taxonomy" id="3981"/>
    <lineage>
        <taxon>Eukaryota</taxon>
        <taxon>Viridiplantae</taxon>
        <taxon>Streptophyta</taxon>
        <taxon>Embryophyta</taxon>
        <taxon>Tracheophyta</taxon>
        <taxon>Spermatophyta</taxon>
        <taxon>Magnoliopsida</taxon>
        <taxon>eudicotyledons</taxon>
        <taxon>Gunneridae</taxon>
        <taxon>Pentapetalae</taxon>
        <taxon>rosids</taxon>
        <taxon>fabids</taxon>
        <taxon>Malpighiales</taxon>
        <taxon>Euphorbiaceae</taxon>
        <taxon>Crotonoideae</taxon>
        <taxon>Micrandreae</taxon>
        <taxon>Hevea</taxon>
    </lineage>
</organism>
<feature type="transmembrane region" description="Helical" evidence="1">
    <location>
        <begin position="86"/>
        <end position="106"/>
    </location>
</feature>
<reference evidence="2 3" key="1">
    <citation type="journal article" date="2023" name="Plant Biotechnol. J.">
        <title>Chromosome-level wild Hevea brasiliensis genome provides new tools for genomic-assisted breeding and valuable loci to elevate rubber yield.</title>
        <authorList>
            <person name="Cheng H."/>
            <person name="Song X."/>
            <person name="Hu Y."/>
            <person name="Wu T."/>
            <person name="Yang Q."/>
            <person name="An Z."/>
            <person name="Feng S."/>
            <person name="Deng Z."/>
            <person name="Wu W."/>
            <person name="Zeng X."/>
            <person name="Tu M."/>
            <person name="Wang X."/>
            <person name="Huang H."/>
        </authorList>
    </citation>
    <scope>NUCLEOTIDE SEQUENCE [LARGE SCALE GENOMIC DNA]</scope>
    <source>
        <strain evidence="2">MT/VB/25A 57/8</strain>
    </source>
</reference>
<comment type="caution">
    <text evidence="2">The sequence shown here is derived from an EMBL/GenBank/DDBJ whole genome shotgun (WGS) entry which is preliminary data.</text>
</comment>
<evidence type="ECO:0000256" key="1">
    <source>
        <dbReference type="SAM" id="Phobius"/>
    </source>
</evidence>